<dbReference type="EMBL" id="BKCJ010008448">
    <property type="protein sequence ID" value="GEU82267.1"/>
    <property type="molecule type" value="Genomic_DNA"/>
</dbReference>
<gene>
    <name evidence="7" type="ORF">Tci_054245</name>
</gene>
<evidence type="ECO:0000256" key="5">
    <source>
        <dbReference type="SAM" id="MobiDB-lite"/>
    </source>
</evidence>
<keyword evidence="3" id="KW-0862">Zinc</keyword>
<keyword evidence="1" id="KW-0479">Metal-binding</keyword>
<evidence type="ECO:0000256" key="4">
    <source>
        <dbReference type="PROSITE-ProRule" id="PRU00325"/>
    </source>
</evidence>
<organism evidence="7">
    <name type="scientific">Tanacetum cinerariifolium</name>
    <name type="common">Dalmatian daisy</name>
    <name type="synonym">Chrysanthemum cinerariifolium</name>
    <dbReference type="NCBI Taxonomy" id="118510"/>
    <lineage>
        <taxon>Eukaryota</taxon>
        <taxon>Viridiplantae</taxon>
        <taxon>Streptophyta</taxon>
        <taxon>Embryophyta</taxon>
        <taxon>Tracheophyta</taxon>
        <taxon>Spermatophyta</taxon>
        <taxon>Magnoliopsida</taxon>
        <taxon>eudicotyledons</taxon>
        <taxon>Gunneridae</taxon>
        <taxon>Pentapetalae</taxon>
        <taxon>asterids</taxon>
        <taxon>campanulids</taxon>
        <taxon>Asterales</taxon>
        <taxon>Asteraceae</taxon>
        <taxon>Asteroideae</taxon>
        <taxon>Anthemideae</taxon>
        <taxon>Anthemidinae</taxon>
        <taxon>Tanacetum</taxon>
    </lineage>
</organism>
<dbReference type="PANTHER" id="PTHR31973">
    <property type="entry name" value="POLYPROTEIN, PUTATIVE-RELATED"/>
    <property type="match status" value="1"/>
</dbReference>
<feature type="domain" description="SWIM-type" evidence="6">
    <location>
        <begin position="559"/>
        <end position="587"/>
    </location>
</feature>
<dbReference type="InterPro" id="IPR006564">
    <property type="entry name" value="Znf_PMZ"/>
</dbReference>
<dbReference type="InterPro" id="IPR007527">
    <property type="entry name" value="Znf_SWIM"/>
</dbReference>
<name>A0A6L2N9X2_TANCI</name>
<dbReference type="GO" id="GO:0008270">
    <property type="term" value="F:zinc ion binding"/>
    <property type="evidence" value="ECO:0007669"/>
    <property type="project" value="UniProtKB-KW"/>
</dbReference>
<feature type="compositionally biased region" description="Acidic residues" evidence="5">
    <location>
        <begin position="188"/>
        <end position="202"/>
    </location>
</feature>
<feature type="region of interest" description="Disordered" evidence="5">
    <location>
        <begin position="317"/>
        <end position="364"/>
    </location>
</feature>
<proteinExistence type="predicted"/>
<feature type="region of interest" description="Disordered" evidence="5">
    <location>
        <begin position="158"/>
        <end position="206"/>
    </location>
</feature>
<dbReference type="Pfam" id="PF04434">
    <property type="entry name" value="SWIM"/>
    <property type="match status" value="1"/>
</dbReference>
<sequence length="587" mass="66560">MEDSKEGFKSRPVCRLCAFPTVFCMKINHGGAFTPPPKIRYKGGKVIKKPSFDYYYKEPKNDLDNGLKKLSSDQDVLQMLKYVEKYKVIDLYGNHSVTKETLNVDESLLVNELDNDLFIGNELLGDNNEDVIEDVSEDEWLQKSLRLVGIKKKHAVENDNVRGQSSRNKSINVEDDRDDGSNSNDGSTSDDDSDSQDSDFLVDPDNMIDNVDVDMAEFRSNIDANVEWVGSKAIVTMEEEEFEEKGVNHNELDSGSDFEYEGERKKALKMYHKMKKANASNAESGGTTWKENFYVGLKFLNSKEIKEMVTRVAFGCEDEDDDSGSKRVVSSGSKGKGRSKEKGQVSGSKGKSNNKTKDGISKQKVFRAKKMAQERVKGNHTRQYAQLRDYYSELKNINPNTTIKIKVEPPKDINSTERKFKRVYVCLGSLKDGFKAGKRDLLGLDGCFLSGSCPRWILTAVEVDLNNGIYPLPYAIVKSENKDSWKWFLECVGRAHCDVLLNNMCEVFNRQLVDGRDKPIITCLEFIREYLMKRIVNVQKIDWNDGDLYQATTPWGDQCVVNMRTKECSCIKWELTGIPCKHALAAI</sequence>
<protein>
    <recommendedName>
        <fullName evidence="6">SWIM-type domain-containing protein</fullName>
    </recommendedName>
</protein>
<feature type="compositionally biased region" description="Polar residues" evidence="5">
    <location>
        <begin position="161"/>
        <end position="171"/>
    </location>
</feature>
<dbReference type="AlphaFoldDB" id="A0A6L2N9X2"/>
<evidence type="ECO:0000256" key="1">
    <source>
        <dbReference type="ARBA" id="ARBA00022723"/>
    </source>
</evidence>
<dbReference type="PANTHER" id="PTHR31973:SF190">
    <property type="entry name" value="MULE TRANSPOSASE DOMAIN-CONTAINING PROTEIN"/>
    <property type="match status" value="1"/>
</dbReference>
<dbReference type="PROSITE" id="PS50966">
    <property type="entry name" value="ZF_SWIM"/>
    <property type="match status" value="1"/>
</dbReference>
<evidence type="ECO:0000256" key="2">
    <source>
        <dbReference type="ARBA" id="ARBA00022771"/>
    </source>
</evidence>
<dbReference type="SMART" id="SM00575">
    <property type="entry name" value="ZnF_PMZ"/>
    <property type="match status" value="1"/>
</dbReference>
<evidence type="ECO:0000256" key="3">
    <source>
        <dbReference type="ARBA" id="ARBA00022833"/>
    </source>
</evidence>
<reference evidence="7" key="1">
    <citation type="journal article" date="2019" name="Sci. Rep.">
        <title>Draft genome of Tanacetum cinerariifolium, the natural source of mosquito coil.</title>
        <authorList>
            <person name="Yamashiro T."/>
            <person name="Shiraishi A."/>
            <person name="Satake H."/>
            <person name="Nakayama K."/>
        </authorList>
    </citation>
    <scope>NUCLEOTIDE SEQUENCE</scope>
</reference>
<keyword evidence="2 4" id="KW-0863">Zinc-finger</keyword>
<feature type="non-terminal residue" evidence="7">
    <location>
        <position position="587"/>
    </location>
</feature>
<evidence type="ECO:0000313" key="7">
    <source>
        <dbReference type="EMBL" id="GEU82267.1"/>
    </source>
</evidence>
<feature type="compositionally biased region" description="Low complexity" evidence="5">
    <location>
        <begin position="344"/>
        <end position="353"/>
    </location>
</feature>
<comment type="caution">
    <text evidence="7">The sequence shown here is derived from an EMBL/GenBank/DDBJ whole genome shotgun (WGS) entry which is preliminary data.</text>
</comment>
<accession>A0A6L2N9X2</accession>
<evidence type="ECO:0000259" key="6">
    <source>
        <dbReference type="PROSITE" id="PS50966"/>
    </source>
</evidence>